<reference evidence="2" key="1">
    <citation type="submission" date="2016-09" db="EMBL/GenBank/DDBJ databases">
        <authorList>
            <person name="Jeantristanb JTB J.-T."/>
            <person name="Ricardo R."/>
        </authorList>
    </citation>
    <scope>NUCLEOTIDE SEQUENCE [LARGE SCALE GENOMIC DNA]</scope>
</reference>
<evidence type="ECO:0000313" key="1">
    <source>
        <dbReference type="EMBL" id="SCV74277.1"/>
    </source>
</evidence>
<accession>A0A238FLY1</accession>
<dbReference type="AlphaFoldDB" id="A0A238FLY1"/>
<gene>
    <name evidence="1" type="ORF">BQ2448_6709</name>
</gene>
<evidence type="ECO:0000313" key="2">
    <source>
        <dbReference type="Proteomes" id="UP000198372"/>
    </source>
</evidence>
<dbReference type="EMBL" id="FMSP01000020">
    <property type="protein sequence ID" value="SCV74277.1"/>
    <property type="molecule type" value="Genomic_DNA"/>
</dbReference>
<protein>
    <submittedName>
        <fullName evidence="1">BQ2448_6709 protein</fullName>
    </submittedName>
</protein>
<sequence length="49" mass="5428">MYPLLTFATMTTMPTMTIKTTMTCSTSLVATSTNFNTPLLTFDDSCPHF</sequence>
<keyword evidence="2" id="KW-1185">Reference proteome</keyword>
<proteinExistence type="predicted"/>
<organism evidence="1 2">
    <name type="scientific">Microbotryum intermedium</name>
    <dbReference type="NCBI Taxonomy" id="269621"/>
    <lineage>
        <taxon>Eukaryota</taxon>
        <taxon>Fungi</taxon>
        <taxon>Dikarya</taxon>
        <taxon>Basidiomycota</taxon>
        <taxon>Pucciniomycotina</taxon>
        <taxon>Microbotryomycetes</taxon>
        <taxon>Microbotryales</taxon>
        <taxon>Microbotryaceae</taxon>
        <taxon>Microbotryum</taxon>
    </lineage>
</organism>
<name>A0A238FLY1_9BASI</name>
<dbReference type="Proteomes" id="UP000198372">
    <property type="component" value="Unassembled WGS sequence"/>
</dbReference>